<evidence type="ECO:0000313" key="6">
    <source>
        <dbReference type="Proteomes" id="UP001202827"/>
    </source>
</evidence>
<dbReference type="Proteomes" id="UP001202827">
    <property type="component" value="Unassembled WGS sequence"/>
</dbReference>
<proteinExistence type="predicted"/>
<dbReference type="InterPro" id="IPR036291">
    <property type="entry name" value="NAD(P)-bd_dom_sf"/>
</dbReference>
<dbReference type="InterPro" id="IPR036188">
    <property type="entry name" value="FAD/NAD-bd_sf"/>
</dbReference>
<dbReference type="PANTHER" id="PTHR48105">
    <property type="entry name" value="THIOREDOXIN REDUCTASE 1-RELATED-RELATED"/>
    <property type="match status" value="1"/>
</dbReference>
<dbReference type="Pfam" id="PF07992">
    <property type="entry name" value="Pyr_redox_2"/>
    <property type="match status" value="1"/>
</dbReference>
<dbReference type="InterPro" id="IPR023753">
    <property type="entry name" value="FAD/NAD-binding_dom"/>
</dbReference>
<evidence type="ECO:0000256" key="1">
    <source>
        <dbReference type="ARBA" id="ARBA00018719"/>
    </source>
</evidence>
<gene>
    <name evidence="5" type="ORF">M0654_07145</name>
</gene>
<evidence type="ECO:0000256" key="3">
    <source>
        <dbReference type="ARBA" id="ARBA00023002"/>
    </source>
</evidence>
<organism evidence="5 6">
    <name type="scientific">Neorhizobium turbinariae</name>
    <dbReference type="NCBI Taxonomy" id="2937795"/>
    <lineage>
        <taxon>Bacteria</taxon>
        <taxon>Pseudomonadati</taxon>
        <taxon>Pseudomonadota</taxon>
        <taxon>Alphaproteobacteria</taxon>
        <taxon>Hyphomicrobiales</taxon>
        <taxon>Rhizobiaceae</taxon>
        <taxon>Rhizobium/Agrobacterium group</taxon>
        <taxon>Neorhizobium</taxon>
    </lineage>
</organism>
<name>A0ABT0IPH2_9HYPH</name>
<evidence type="ECO:0000259" key="4">
    <source>
        <dbReference type="Pfam" id="PF07992"/>
    </source>
</evidence>
<dbReference type="SUPFAM" id="SSF51905">
    <property type="entry name" value="FAD/NAD(P)-binding domain"/>
    <property type="match status" value="1"/>
</dbReference>
<dbReference type="SUPFAM" id="SSF51735">
    <property type="entry name" value="NAD(P)-binding Rossmann-fold domains"/>
    <property type="match status" value="1"/>
</dbReference>
<evidence type="ECO:0000256" key="2">
    <source>
        <dbReference type="ARBA" id="ARBA00022630"/>
    </source>
</evidence>
<keyword evidence="2" id="KW-0285">Flavoprotein</keyword>
<keyword evidence="6" id="KW-1185">Reference proteome</keyword>
<accession>A0ABT0IPH2</accession>
<keyword evidence="3" id="KW-0560">Oxidoreductase</keyword>
<dbReference type="Gene3D" id="3.50.50.60">
    <property type="entry name" value="FAD/NAD(P)-binding domain"/>
    <property type="match status" value="2"/>
</dbReference>
<dbReference type="PRINTS" id="PR00368">
    <property type="entry name" value="FADPNR"/>
</dbReference>
<dbReference type="InterPro" id="IPR050097">
    <property type="entry name" value="Ferredoxin-NADP_redctase_2"/>
</dbReference>
<protein>
    <recommendedName>
        <fullName evidence="1">Thioredoxin reductase</fullName>
    </recommendedName>
</protein>
<evidence type="ECO:0000313" key="5">
    <source>
        <dbReference type="EMBL" id="MCK8779761.1"/>
    </source>
</evidence>
<comment type="caution">
    <text evidence="5">The sequence shown here is derived from an EMBL/GenBank/DDBJ whole genome shotgun (WGS) entry which is preliminary data.</text>
</comment>
<dbReference type="PRINTS" id="PR00469">
    <property type="entry name" value="PNDRDTASEII"/>
</dbReference>
<feature type="domain" description="FAD/NAD(P)-binding" evidence="4">
    <location>
        <begin position="1"/>
        <end position="269"/>
    </location>
</feature>
<sequence>MTAAIYLARLHRKVVVLDSRQSRASLIPRSHNHPAFPNGIEGPELLERMRKQLDNYGVEIRHTAVSALRQDGDGLLVDLKDGQLETKNVILATGIEDNLPPVDHPHDLVRSGHIRLCPICDGFEIAGRPVVVIGATERAAAEAKFIRSFTQVITISTLGQPLDMSDKTIGRLTECGIAIRQEPLRDCVPVENGAVDLLLDGSEPMHKVVLYSALGVRPRSALAKQLGVELEEDGRIKVNGHQGTSVPGFYAVGDVVTGLNQLGVSMAQGEVAAVAAHNRIRELDDD</sequence>
<dbReference type="EMBL" id="JALPRY010000008">
    <property type="protein sequence ID" value="MCK8779761.1"/>
    <property type="molecule type" value="Genomic_DNA"/>
</dbReference>
<reference evidence="5 6" key="1">
    <citation type="submission" date="2022-04" db="EMBL/GenBank/DDBJ databases">
        <title>Rhizobium coralii sp. nov., isolated from coral Turbinaria peltata.</title>
        <authorList>
            <person name="Sun H."/>
        </authorList>
    </citation>
    <scope>NUCLEOTIDE SEQUENCE [LARGE SCALE GENOMIC DNA]</scope>
    <source>
        <strain evidence="5 6">NTR19</strain>
    </source>
</reference>